<evidence type="ECO:0000256" key="4">
    <source>
        <dbReference type="SAM" id="Coils"/>
    </source>
</evidence>
<dbReference type="AlphaFoldDB" id="A0A8B6H6D3"/>
<dbReference type="PANTHER" id="PTHR22923:SF116">
    <property type="entry name" value="C1Q DOMAIN-CONTAINING PROTEIN"/>
    <property type="match status" value="1"/>
</dbReference>
<dbReference type="SMART" id="SM00110">
    <property type="entry name" value="C1Q"/>
    <property type="match status" value="1"/>
</dbReference>
<dbReference type="PRINTS" id="PR00007">
    <property type="entry name" value="COMPLEMNTC1Q"/>
</dbReference>
<feature type="signal peptide" evidence="5">
    <location>
        <begin position="1"/>
        <end position="18"/>
    </location>
</feature>
<dbReference type="EMBL" id="UYJE01009526">
    <property type="protein sequence ID" value="VDI74145.1"/>
    <property type="molecule type" value="Genomic_DNA"/>
</dbReference>
<evidence type="ECO:0000256" key="5">
    <source>
        <dbReference type="SAM" id="SignalP"/>
    </source>
</evidence>
<reference evidence="7" key="1">
    <citation type="submission" date="2018-11" db="EMBL/GenBank/DDBJ databases">
        <authorList>
            <person name="Alioto T."/>
            <person name="Alioto T."/>
        </authorList>
    </citation>
    <scope>NUCLEOTIDE SEQUENCE</scope>
</reference>
<feature type="chain" id="PRO_5032800612" description="C1q domain-containing protein" evidence="5">
    <location>
        <begin position="19"/>
        <end position="221"/>
    </location>
</feature>
<comment type="subcellular location">
    <subcellularLocation>
        <location evidence="1">Secreted</location>
    </subcellularLocation>
</comment>
<dbReference type="Proteomes" id="UP000596742">
    <property type="component" value="Unassembled WGS sequence"/>
</dbReference>
<dbReference type="GO" id="GO:0005576">
    <property type="term" value="C:extracellular region"/>
    <property type="evidence" value="ECO:0007669"/>
    <property type="project" value="UniProtKB-SubCell"/>
</dbReference>
<keyword evidence="8" id="KW-1185">Reference proteome</keyword>
<comment type="caution">
    <text evidence="7">The sequence shown here is derived from an EMBL/GenBank/DDBJ whole genome shotgun (WGS) entry which is preliminary data.</text>
</comment>
<sequence length="221" mass="25064">MLTFSLLVLVFLENEIHAEIFDNEMVTLRNDVSRLVNENKIMKAQLYDFQRMKSKMLEFERNLKGLNQTQTYILDDIEEFRSTQKRQSSSSEVIAFHAYLANSISSLGYHHPITFETEMTNKGSAYNHYTGTFTVPETGIYVFTWTLVVKLTLCATELVLNNSIIGESYPDSEHDADNASATEIVIREAEVGDAVFVRAKSGCSSIRSDTVTRSSFSGWKL</sequence>
<evidence type="ECO:0000259" key="6">
    <source>
        <dbReference type="PROSITE" id="PS50871"/>
    </source>
</evidence>
<proteinExistence type="predicted"/>
<dbReference type="OrthoDB" id="6154955at2759"/>
<keyword evidence="2" id="KW-0964">Secreted</keyword>
<dbReference type="InterPro" id="IPR008983">
    <property type="entry name" value="Tumour_necrosis_fac-like_dom"/>
</dbReference>
<keyword evidence="4" id="KW-0175">Coiled coil</keyword>
<evidence type="ECO:0000313" key="8">
    <source>
        <dbReference type="Proteomes" id="UP000596742"/>
    </source>
</evidence>
<dbReference type="PANTHER" id="PTHR22923">
    <property type="entry name" value="CEREBELLIN-RELATED"/>
    <property type="match status" value="1"/>
</dbReference>
<keyword evidence="3 5" id="KW-0732">Signal</keyword>
<feature type="domain" description="C1q" evidence="6">
    <location>
        <begin position="89"/>
        <end position="221"/>
    </location>
</feature>
<gene>
    <name evidence="7" type="ORF">MGAL_10B029431</name>
</gene>
<dbReference type="Gene3D" id="2.60.120.40">
    <property type="match status" value="1"/>
</dbReference>
<evidence type="ECO:0000256" key="1">
    <source>
        <dbReference type="ARBA" id="ARBA00004613"/>
    </source>
</evidence>
<evidence type="ECO:0000256" key="3">
    <source>
        <dbReference type="ARBA" id="ARBA00022729"/>
    </source>
</evidence>
<organism evidence="7 8">
    <name type="scientific">Mytilus galloprovincialis</name>
    <name type="common">Mediterranean mussel</name>
    <dbReference type="NCBI Taxonomy" id="29158"/>
    <lineage>
        <taxon>Eukaryota</taxon>
        <taxon>Metazoa</taxon>
        <taxon>Spiralia</taxon>
        <taxon>Lophotrochozoa</taxon>
        <taxon>Mollusca</taxon>
        <taxon>Bivalvia</taxon>
        <taxon>Autobranchia</taxon>
        <taxon>Pteriomorphia</taxon>
        <taxon>Mytilida</taxon>
        <taxon>Mytiloidea</taxon>
        <taxon>Mytilidae</taxon>
        <taxon>Mytilinae</taxon>
        <taxon>Mytilus</taxon>
    </lineage>
</organism>
<evidence type="ECO:0000256" key="2">
    <source>
        <dbReference type="ARBA" id="ARBA00022525"/>
    </source>
</evidence>
<dbReference type="SUPFAM" id="SSF49842">
    <property type="entry name" value="TNF-like"/>
    <property type="match status" value="1"/>
</dbReference>
<dbReference type="Pfam" id="PF00386">
    <property type="entry name" value="C1q"/>
    <property type="match status" value="1"/>
</dbReference>
<accession>A0A8B6H6D3</accession>
<protein>
    <recommendedName>
        <fullName evidence="6">C1q domain-containing protein</fullName>
    </recommendedName>
</protein>
<dbReference type="InterPro" id="IPR050822">
    <property type="entry name" value="Cerebellin_Synaptic_Org"/>
</dbReference>
<feature type="coiled-coil region" evidence="4">
    <location>
        <begin position="25"/>
        <end position="69"/>
    </location>
</feature>
<dbReference type="InterPro" id="IPR001073">
    <property type="entry name" value="C1q_dom"/>
</dbReference>
<name>A0A8B6H6D3_MYTGA</name>
<dbReference type="PROSITE" id="PS50871">
    <property type="entry name" value="C1Q"/>
    <property type="match status" value="1"/>
</dbReference>
<evidence type="ECO:0000313" key="7">
    <source>
        <dbReference type="EMBL" id="VDI74145.1"/>
    </source>
</evidence>